<reference evidence="9" key="1">
    <citation type="submission" date="2017-08" db="EMBL/GenBank/DDBJ databases">
        <title>A dynamic microbial community with high functional redundancy inhabits the cold, oxic subseafloor aquifer.</title>
        <authorList>
            <person name="Tully B.J."/>
            <person name="Wheat C.G."/>
            <person name="Glazer B.T."/>
            <person name="Huber J.A."/>
        </authorList>
    </citation>
    <scope>NUCLEOTIDE SEQUENCE [LARGE SCALE GENOMIC DNA]</scope>
</reference>
<feature type="transmembrane region" description="Helical" evidence="6">
    <location>
        <begin position="136"/>
        <end position="159"/>
    </location>
</feature>
<accession>A0A2A4YLC8</accession>
<sequence length="160" mass="18393">MDRKTKFFVTLLVFLAGIAVIMYLGRLASQSTEIETWYASLKKPALTPHEYIFPLVWWIVYFLMALSASMLFCKPKTSKRAIALTFWSLQLLFNILWSLCFFTFRSPLIAAFDIAFLWITVIIATITAFRVSRGAGWFMIPNALWVSFAVYLNIAIVVLN</sequence>
<protein>
    <submittedName>
        <fullName evidence="7">TspO protein</fullName>
    </submittedName>
</protein>
<dbReference type="GO" id="GO:0033013">
    <property type="term" value="P:tetrapyrrole metabolic process"/>
    <property type="evidence" value="ECO:0007669"/>
    <property type="project" value="UniProtKB-ARBA"/>
</dbReference>
<dbReference type="FunFam" id="1.20.1260.100:FF:000001">
    <property type="entry name" value="translocator protein 2"/>
    <property type="match status" value="1"/>
</dbReference>
<proteinExistence type="inferred from homology"/>
<dbReference type="Pfam" id="PF03073">
    <property type="entry name" value="TspO_MBR"/>
    <property type="match status" value="1"/>
</dbReference>
<evidence type="ECO:0000313" key="9">
    <source>
        <dbReference type="Proteomes" id="UP000217838"/>
    </source>
</evidence>
<name>A0A2A4YLC8_UNCAE</name>
<comment type="similarity">
    <text evidence="2">Belongs to the TspO/BZRP family.</text>
</comment>
<comment type="subcellular location">
    <subcellularLocation>
        <location evidence="1">Membrane</location>
        <topology evidence="1">Multi-pass membrane protein</topology>
    </subcellularLocation>
</comment>
<dbReference type="InterPro" id="IPR004307">
    <property type="entry name" value="TspO_MBR"/>
</dbReference>
<evidence type="ECO:0000256" key="5">
    <source>
        <dbReference type="ARBA" id="ARBA00023136"/>
    </source>
</evidence>
<evidence type="ECO:0000256" key="4">
    <source>
        <dbReference type="ARBA" id="ARBA00022989"/>
    </source>
</evidence>
<dbReference type="PIRSF" id="PIRSF005859">
    <property type="entry name" value="PBR"/>
    <property type="match status" value="1"/>
</dbReference>
<feature type="transmembrane region" description="Helical" evidence="6">
    <location>
        <begin position="51"/>
        <end position="72"/>
    </location>
</feature>
<evidence type="ECO:0000313" key="7">
    <source>
        <dbReference type="EMBL" id="PCI95115.1"/>
    </source>
</evidence>
<evidence type="ECO:0000256" key="3">
    <source>
        <dbReference type="ARBA" id="ARBA00022692"/>
    </source>
</evidence>
<dbReference type="Proteomes" id="UP000217838">
    <property type="component" value="Unassembled WGS sequence"/>
</dbReference>
<feature type="transmembrane region" description="Helical" evidence="6">
    <location>
        <begin position="110"/>
        <end position="129"/>
    </location>
</feature>
<dbReference type="AlphaFoldDB" id="A0A2A4YLC8"/>
<dbReference type="EMBL" id="NVUU01000028">
    <property type="protein sequence ID" value="PCI95115.1"/>
    <property type="molecule type" value="Genomic_DNA"/>
</dbReference>
<evidence type="ECO:0000313" key="8">
    <source>
        <dbReference type="EMBL" id="PCI96191.1"/>
    </source>
</evidence>
<gene>
    <name evidence="8" type="ORF">COB11_00010</name>
    <name evidence="7" type="ORF">COB11_03025</name>
</gene>
<dbReference type="CDD" id="cd15904">
    <property type="entry name" value="TSPO_MBR"/>
    <property type="match status" value="1"/>
</dbReference>
<evidence type="ECO:0000256" key="6">
    <source>
        <dbReference type="SAM" id="Phobius"/>
    </source>
</evidence>
<keyword evidence="5 6" id="KW-0472">Membrane</keyword>
<dbReference type="PANTHER" id="PTHR10057">
    <property type="entry name" value="PERIPHERAL-TYPE BENZODIAZEPINE RECEPTOR"/>
    <property type="match status" value="1"/>
</dbReference>
<reference evidence="7" key="2">
    <citation type="journal article" date="2018" name="ISME J.">
        <title>A dynamic microbial community with high functional redundancy inhabits the cold, oxic subseafloor aquifer.</title>
        <authorList>
            <person name="Tully B.J."/>
            <person name="Wheat C.G."/>
            <person name="Glazer B.T."/>
            <person name="Huber J.A."/>
        </authorList>
    </citation>
    <scope>NUCLEOTIDE SEQUENCE</scope>
    <source>
        <strain evidence="7">NORP81</strain>
    </source>
</reference>
<dbReference type="EMBL" id="NVUU01000001">
    <property type="protein sequence ID" value="PCI96191.1"/>
    <property type="molecule type" value="Genomic_DNA"/>
</dbReference>
<keyword evidence="4 6" id="KW-1133">Transmembrane helix</keyword>
<keyword evidence="3 6" id="KW-0812">Transmembrane</keyword>
<feature type="transmembrane region" description="Helical" evidence="6">
    <location>
        <begin position="84"/>
        <end position="104"/>
    </location>
</feature>
<dbReference type="GO" id="GO:0016020">
    <property type="term" value="C:membrane"/>
    <property type="evidence" value="ECO:0007669"/>
    <property type="project" value="UniProtKB-SubCell"/>
</dbReference>
<evidence type="ECO:0000256" key="1">
    <source>
        <dbReference type="ARBA" id="ARBA00004141"/>
    </source>
</evidence>
<feature type="transmembrane region" description="Helical" evidence="6">
    <location>
        <begin position="7"/>
        <end position="25"/>
    </location>
</feature>
<dbReference type="Gene3D" id="1.20.1260.100">
    <property type="entry name" value="TspO/MBR protein"/>
    <property type="match status" value="1"/>
</dbReference>
<organism evidence="7 9">
    <name type="scientific">Aerophobetes bacterium</name>
    <dbReference type="NCBI Taxonomy" id="2030807"/>
    <lineage>
        <taxon>Bacteria</taxon>
        <taxon>Candidatus Aerophobota</taxon>
    </lineage>
</organism>
<dbReference type="InterPro" id="IPR038330">
    <property type="entry name" value="TspO/MBR-related_sf"/>
</dbReference>
<evidence type="ECO:0000256" key="2">
    <source>
        <dbReference type="ARBA" id="ARBA00007524"/>
    </source>
</evidence>
<comment type="caution">
    <text evidence="7">The sequence shown here is derived from an EMBL/GenBank/DDBJ whole genome shotgun (WGS) entry which is preliminary data.</text>
</comment>
<dbReference type="PANTHER" id="PTHR10057:SF0">
    <property type="entry name" value="TRANSLOCATOR PROTEIN"/>
    <property type="match status" value="1"/>
</dbReference>